<evidence type="ECO:0000256" key="9">
    <source>
        <dbReference type="ARBA" id="ARBA00022842"/>
    </source>
</evidence>
<keyword evidence="5" id="KW-0479">Metal-binding</keyword>
<keyword evidence="7" id="KW-0227">DNA damage</keyword>
<dbReference type="PANTHER" id="PTHR16171:SF7">
    <property type="entry name" value="DNA REPAIR PROTEIN RAD2"/>
    <property type="match status" value="1"/>
</dbReference>
<comment type="caution">
    <text evidence="17">The sequence shown here is derived from an EMBL/GenBank/DDBJ whole genome shotgun (WGS) entry which is preliminary data.</text>
</comment>
<dbReference type="InterPro" id="IPR029060">
    <property type="entry name" value="PIN-like_dom_sf"/>
</dbReference>
<feature type="compositionally biased region" description="Basic and acidic residues" evidence="14">
    <location>
        <begin position="636"/>
        <end position="647"/>
    </location>
</feature>
<evidence type="ECO:0000256" key="2">
    <source>
        <dbReference type="ARBA" id="ARBA00004123"/>
    </source>
</evidence>
<evidence type="ECO:0000256" key="10">
    <source>
        <dbReference type="ARBA" id="ARBA00023204"/>
    </source>
</evidence>
<dbReference type="GO" id="GO:0006289">
    <property type="term" value="P:nucleotide-excision repair"/>
    <property type="evidence" value="ECO:0007669"/>
    <property type="project" value="InterPro"/>
</dbReference>
<dbReference type="InterPro" id="IPR008918">
    <property type="entry name" value="HhH2"/>
</dbReference>
<comment type="similarity">
    <text evidence="12">Belongs to the XPG/RAD2 endonuclease family. GEN subfamily.</text>
</comment>
<dbReference type="STRING" id="46731.A0A3M6UBT4"/>
<dbReference type="InterPro" id="IPR006086">
    <property type="entry name" value="XPG-I_dom"/>
</dbReference>
<dbReference type="InterPro" id="IPR001044">
    <property type="entry name" value="XPG/Rad2_eukaryotes"/>
</dbReference>
<evidence type="ECO:0000256" key="4">
    <source>
        <dbReference type="ARBA" id="ARBA00022722"/>
    </source>
</evidence>
<dbReference type="SUPFAM" id="SSF47807">
    <property type="entry name" value="5' to 3' exonuclease, C-terminal subdomain"/>
    <property type="match status" value="1"/>
</dbReference>
<feature type="compositionally biased region" description="Polar residues" evidence="14">
    <location>
        <begin position="585"/>
        <end position="601"/>
    </location>
</feature>
<evidence type="ECO:0000256" key="12">
    <source>
        <dbReference type="ARBA" id="ARBA00038112"/>
    </source>
</evidence>
<evidence type="ECO:0000259" key="16">
    <source>
        <dbReference type="SMART" id="SM00485"/>
    </source>
</evidence>
<dbReference type="SMART" id="SM00485">
    <property type="entry name" value="XPGN"/>
    <property type="match status" value="1"/>
</dbReference>
<dbReference type="GO" id="GO:0046872">
    <property type="term" value="F:metal ion binding"/>
    <property type="evidence" value="ECO:0007669"/>
    <property type="project" value="UniProtKB-KW"/>
</dbReference>
<proteinExistence type="inferred from homology"/>
<feature type="region of interest" description="Disordered" evidence="14">
    <location>
        <begin position="585"/>
        <end position="700"/>
    </location>
</feature>
<accession>A0A3M6UBT4</accession>
<dbReference type="GO" id="GO:0000400">
    <property type="term" value="F:four-way junction DNA binding"/>
    <property type="evidence" value="ECO:0007669"/>
    <property type="project" value="UniProtKB-ARBA"/>
</dbReference>
<feature type="region of interest" description="Disordered" evidence="14">
    <location>
        <begin position="359"/>
        <end position="395"/>
    </location>
</feature>
<dbReference type="CDD" id="cd09868">
    <property type="entry name" value="PIN_XPG_RAD2"/>
    <property type="match status" value="2"/>
</dbReference>
<dbReference type="PANTHER" id="PTHR16171">
    <property type="entry name" value="DNA REPAIR PROTEIN COMPLEMENTING XP-G CELLS-RELATED"/>
    <property type="match status" value="1"/>
</dbReference>
<keyword evidence="6" id="KW-0255">Endonuclease</keyword>
<dbReference type="Proteomes" id="UP000275408">
    <property type="component" value="Unassembled WGS sequence"/>
</dbReference>
<dbReference type="GO" id="GO:0017108">
    <property type="term" value="F:5'-flap endonuclease activity"/>
    <property type="evidence" value="ECO:0007669"/>
    <property type="project" value="UniProtKB-ARBA"/>
</dbReference>
<feature type="compositionally biased region" description="Basic and acidic residues" evidence="14">
    <location>
        <begin position="1070"/>
        <end position="1086"/>
    </location>
</feature>
<dbReference type="OrthoDB" id="31113at2759"/>
<keyword evidence="11" id="KW-0539">Nucleus</keyword>
<feature type="compositionally biased region" description="Basic and acidic residues" evidence="14">
    <location>
        <begin position="1111"/>
        <end position="1120"/>
    </location>
</feature>
<keyword evidence="10" id="KW-0234">DNA repair</keyword>
<feature type="region of interest" description="Disordered" evidence="14">
    <location>
        <begin position="125"/>
        <end position="164"/>
    </location>
</feature>
<dbReference type="PRINTS" id="PR00066">
    <property type="entry name" value="XRODRMPGMNTG"/>
</dbReference>
<dbReference type="PRINTS" id="PR00853">
    <property type="entry name" value="XPGRADSUPER"/>
</dbReference>
<dbReference type="EMBL" id="RCHS01001862">
    <property type="protein sequence ID" value="RMX51016.1"/>
    <property type="molecule type" value="Genomic_DNA"/>
</dbReference>
<comment type="cofactor">
    <cofactor evidence="1">
        <name>Mg(2+)</name>
        <dbReference type="ChEBI" id="CHEBI:18420"/>
    </cofactor>
</comment>
<evidence type="ECO:0000313" key="17">
    <source>
        <dbReference type="EMBL" id="RMX51016.1"/>
    </source>
</evidence>
<protein>
    <recommendedName>
        <fullName evidence="19">XPG N-terminal domain-containing protein</fullName>
    </recommendedName>
</protein>
<feature type="compositionally biased region" description="Polar residues" evidence="14">
    <location>
        <begin position="648"/>
        <end position="664"/>
    </location>
</feature>
<evidence type="ECO:0000313" key="18">
    <source>
        <dbReference type="Proteomes" id="UP000275408"/>
    </source>
</evidence>
<evidence type="ECO:0000256" key="13">
    <source>
        <dbReference type="SAM" id="Coils"/>
    </source>
</evidence>
<evidence type="ECO:0000256" key="7">
    <source>
        <dbReference type="ARBA" id="ARBA00022763"/>
    </source>
</evidence>
<dbReference type="GO" id="GO:0008821">
    <property type="term" value="F:crossover junction DNA endonuclease activity"/>
    <property type="evidence" value="ECO:0007669"/>
    <property type="project" value="UniProtKB-ARBA"/>
</dbReference>
<evidence type="ECO:0000256" key="8">
    <source>
        <dbReference type="ARBA" id="ARBA00022801"/>
    </source>
</evidence>
<dbReference type="InterPro" id="IPR006084">
    <property type="entry name" value="XPG/Rad2"/>
</dbReference>
<organism evidence="17 18">
    <name type="scientific">Pocillopora damicornis</name>
    <name type="common">Cauliflower coral</name>
    <name type="synonym">Millepora damicornis</name>
    <dbReference type="NCBI Taxonomy" id="46731"/>
    <lineage>
        <taxon>Eukaryota</taxon>
        <taxon>Metazoa</taxon>
        <taxon>Cnidaria</taxon>
        <taxon>Anthozoa</taxon>
        <taxon>Hexacorallia</taxon>
        <taxon>Scleractinia</taxon>
        <taxon>Astrocoeniina</taxon>
        <taxon>Pocilloporidae</taxon>
        <taxon>Pocillopora</taxon>
    </lineage>
</organism>
<evidence type="ECO:0000256" key="14">
    <source>
        <dbReference type="SAM" id="MobiDB-lite"/>
    </source>
</evidence>
<dbReference type="PROSITE" id="PS00841">
    <property type="entry name" value="XPG_1"/>
    <property type="match status" value="1"/>
</dbReference>
<comment type="similarity">
    <text evidence="3">Belongs to the XPG/RAD2 endonuclease family. XPG subfamily.</text>
</comment>
<keyword evidence="8" id="KW-0378">Hydrolase</keyword>
<dbReference type="AlphaFoldDB" id="A0A3M6UBT4"/>
<feature type="region of interest" description="Disordered" evidence="14">
    <location>
        <begin position="1016"/>
        <end position="1244"/>
    </location>
</feature>
<evidence type="ECO:0008006" key="19">
    <source>
        <dbReference type="Google" id="ProtNLM"/>
    </source>
</evidence>
<keyword evidence="13" id="KW-0175">Coiled coil</keyword>
<evidence type="ECO:0000256" key="11">
    <source>
        <dbReference type="ARBA" id="ARBA00023242"/>
    </source>
</evidence>
<feature type="compositionally biased region" description="Polar residues" evidence="14">
    <location>
        <begin position="365"/>
        <end position="378"/>
    </location>
</feature>
<feature type="compositionally biased region" description="Basic and acidic residues" evidence="14">
    <location>
        <begin position="1048"/>
        <end position="1060"/>
    </location>
</feature>
<feature type="domain" description="XPG-I" evidence="15">
    <location>
        <begin position="751"/>
        <end position="820"/>
    </location>
</feature>
<feature type="compositionally biased region" description="Basic residues" evidence="14">
    <location>
        <begin position="1099"/>
        <end position="1110"/>
    </location>
</feature>
<dbReference type="SMART" id="SM00484">
    <property type="entry name" value="XPGI"/>
    <property type="match status" value="1"/>
</dbReference>
<evidence type="ECO:0000256" key="3">
    <source>
        <dbReference type="ARBA" id="ARBA00005283"/>
    </source>
</evidence>
<reference evidence="17 18" key="1">
    <citation type="journal article" date="2018" name="Sci. Rep.">
        <title>Comparative analysis of the Pocillopora damicornis genome highlights role of immune system in coral evolution.</title>
        <authorList>
            <person name="Cunning R."/>
            <person name="Bay R.A."/>
            <person name="Gillette P."/>
            <person name="Baker A.C."/>
            <person name="Traylor-Knowles N."/>
        </authorList>
    </citation>
    <scope>NUCLEOTIDE SEQUENCE [LARGE SCALE GENOMIC DNA]</scope>
    <source>
        <strain evidence="17">RSMAS</strain>
        <tissue evidence="17">Whole animal</tissue>
    </source>
</reference>
<dbReference type="FunFam" id="1.10.150.20:FF:000030">
    <property type="entry name" value="Flap endonuclease GEN-like 1"/>
    <property type="match status" value="1"/>
</dbReference>
<dbReference type="GO" id="GO:0003697">
    <property type="term" value="F:single-stranded DNA binding"/>
    <property type="evidence" value="ECO:0007669"/>
    <property type="project" value="InterPro"/>
</dbReference>
<evidence type="ECO:0000259" key="15">
    <source>
        <dbReference type="SMART" id="SM00484"/>
    </source>
</evidence>
<feature type="compositionally biased region" description="Basic and acidic residues" evidence="14">
    <location>
        <begin position="674"/>
        <end position="688"/>
    </location>
</feature>
<comment type="subcellular location">
    <subcellularLocation>
        <location evidence="2">Nucleus</location>
    </subcellularLocation>
</comment>
<dbReference type="Gene3D" id="1.10.150.20">
    <property type="entry name" value="5' to 3' exonuclease, C-terminal subdomain"/>
    <property type="match status" value="1"/>
</dbReference>
<dbReference type="GO" id="GO:0005634">
    <property type="term" value="C:nucleus"/>
    <property type="evidence" value="ECO:0007669"/>
    <property type="project" value="UniProtKB-SubCell"/>
</dbReference>
<feature type="coiled-coil region" evidence="13">
    <location>
        <begin position="451"/>
        <end position="478"/>
    </location>
</feature>
<evidence type="ECO:0000256" key="5">
    <source>
        <dbReference type="ARBA" id="ARBA00022723"/>
    </source>
</evidence>
<dbReference type="Pfam" id="PF00867">
    <property type="entry name" value="XPG_I"/>
    <property type="match status" value="1"/>
</dbReference>
<dbReference type="InterPro" id="IPR019974">
    <property type="entry name" value="XPG_CS"/>
</dbReference>
<keyword evidence="18" id="KW-1185">Reference proteome</keyword>
<dbReference type="InterPro" id="IPR006085">
    <property type="entry name" value="XPG_DNA_repair_N"/>
</dbReference>
<feature type="compositionally biased region" description="Acidic residues" evidence="14">
    <location>
        <begin position="1196"/>
        <end position="1211"/>
    </location>
</feature>
<dbReference type="CDD" id="cd09904">
    <property type="entry name" value="H3TH_XPG"/>
    <property type="match status" value="1"/>
</dbReference>
<dbReference type="SMART" id="SM00279">
    <property type="entry name" value="HhH2"/>
    <property type="match status" value="1"/>
</dbReference>
<feature type="domain" description="XPG N-terminal" evidence="16">
    <location>
        <begin position="1"/>
        <end position="98"/>
    </location>
</feature>
<name>A0A3M6UBT4_POCDA</name>
<evidence type="ECO:0000256" key="6">
    <source>
        <dbReference type="ARBA" id="ARBA00022759"/>
    </source>
</evidence>
<feature type="compositionally biased region" description="Basic residues" evidence="14">
    <location>
        <begin position="1175"/>
        <end position="1186"/>
    </location>
</feature>
<evidence type="ECO:0000256" key="1">
    <source>
        <dbReference type="ARBA" id="ARBA00001946"/>
    </source>
</evidence>
<gene>
    <name evidence="17" type="ORF">pdam_00018446</name>
</gene>
<keyword evidence="4" id="KW-0540">Nuclease</keyword>
<dbReference type="SUPFAM" id="SSF88723">
    <property type="entry name" value="PIN domain-like"/>
    <property type="match status" value="1"/>
</dbReference>
<keyword evidence="9" id="KW-0460">Magnesium</keyword>
<dbReference type="Gene3D" id="3.40.50.1010">
    <property type="entry name" value="5'-nuclease"/>
    <property type="match status" value="2"/>
</dbReference>
<dbReference type="InterPro" id="IPR036279">
    <property type="entry name" value="5-3_exonuclease_C_sf"/>
</dbReference>
<sequence>MGVKGLWKLLESVGRPVTLESLENKILGVDASVILNQAVKGMRDKQGNPVPNAHLVGLFSRLCKLLYYRIKPVFVFDGGVPHLKKKTLAARKEQRFKAVHKSKRAAEKIIKNYLKAKALETVTKRKSSAVPVRSRSPREPDVFELPPLPSSAVTDDKSSSEDEEMDIPILEQFQRQHLEETFQDPKAIDIDSEEFKALPPEIQHELIKDIREEKAWMSKNILPGQARDFSSFQLEGVLKRGKMNQRLEDLRKEMNQRNSGELTGIVSDETVGEESAVNSQKILSEDTAHYILIKRNEQEVKQSKDFSDEGGFFREDQEGEIVTWTNPRPKPVSPTKVPSFEIHDLCSSDSEILSPFLDVPEADLSPSNSQAQRGTFSFSPIKDKGRTENDELSMDENVTKITKALIQKSQTYHTPLPGSEDAKSVDKKSKIDNLHDLSDHEAKMVFSGEDSDEDNELLTQIKDKKKELEDLLRKWKASKHQKTADDVITSSKDDHKVAEVNEIELLERSPESVEVFNVSERKPECYVIEETENTPSTLIIDDQTESKEKTVDTLLVCESESGTSSVEEIRVAVKSDEGLSDNLKISSSDTLQETRTSNPSFNIAEEEKRTLSSDSSPEIQILPSPNGDTTSDVVEDEKIRSSLDVQREAQTTQSEDTTADTNQDPDIKVTQIVEKQDSAEKSGDRMDVGEPVPGPSGLPVEWQGATVEELEDIRLNIEAEQHSLASEQARQNRIAASLSNEMFAECQELLQLFGVPYLVSPMEAEAQCAALDILGLTEGSITDDSDIFLFGGRRVYKNIFNQNKHVEMYGSDSVLRNLALDRSNLICIAFITGSDYTEGVPGVGTVGAMELLHEFSGEGLEGLKKFKSWHEEVQKRTKHPQETKVKRKMRSVELPNDFPAEEVYEAYLRPVVDESTEQFEWGKPDLHSLRLYPLNLKNNILEACICLVISATDFSVLFFNAFTFASDKFGWSSSRTDEVLLPVLKQLNKDETQMKINNYFEVKFQETRTVKSKRVQRVLNRKFNPSSSNSEDGVESSKKQRQHGGETLGEKKNDKTEPKKRTLSTKNSASKHDNEADAKRAKRSVDGDSACALAETRSSGRKRGRGRGRGKARERAEANADLRLSVAPRSSNQVKRKQLYQENKERSRRTRSRSSTSADTEKETFVDQILENDKKRKKQQRSVVSKKKNDAKCIAEDDDSTSDTTDSEDNSENFYAGPKPVSVFVRGRGRASIRPTGRALRRGK</sequence>
<dbReference type="Pfam" id="PF00752">
    <property type="entry name" value="XPG_N"/>
    <property type="match status" value="1"/>
</dbReference>